<accession>A0A1K0FCK6</accession>
<organism evidence="2 3">
    <name type="scientific">Couchioplanes caeruleus subsp. caeruleus</name>
    <dbReference type="NCBI Taxonomy" id="56427"/>
    <lineage>
        <taxon>Bacteria</taxon>
        <taxon>Bacillati</taxon>
        <taxon>Actinomycetota</taxon>
        <taxon>Actinomycetes</taxon>
        <taxon>Micromonosporales</taxon>
        <taxon>Micromonosporaceae</taxon>
        <taxon>Couchioplanes</taxon>
    </lineage>
</organism>
<feature type="domain" description="HTH marR-type" evidence="1">
    <location>
        <begin position="4"/>
        <end position="138"/>
    </location>
</feature>
<dbReference type="PROSITE" id="PS50995">
    <property type="entry name" value="HTH_MARR_2"/>
    <property type="match status" value="1"/>
</dbReference>
<evidence type="ECO:0000313" key="3">
    <source>
        <dbReference type="Proteomes" id="UP000182486"/>
    </source>
</evidence>
<dbReference type="GO" id="GO:0006950">
    <property type="term" value="P:response to stress"/>
    <property type="evidence" value="ECO:0007669"/>
    <property type="project" value="TreeGrafter"/>
</dbReference>
<dbReference type="PRINTS" id="PR00598">
    <property type="entry name" value="HTHMARR"/>
</dbReference>
<keyword evidence="3" id="KW-1185">Reference proteome</keyword>
<dbReference type="Gene3D" id="1.10.10.10">
    <property type="entry name" value="Winged helix-like DNA-binding domain superfamily/Winged helix DNA-binding domain"/>
    <property type="match status" value="1"/>
</dbReference>
<dbReference type="InterPro" id="IPR000835">
    <property type="entry name" value="HTH_MarR-typ"/>
</dbReference>
<dbReference type="Pfam" id="PF01047">
    <property type="entry name" value="MarR"/>
    <property type="match status" value="1"/>
</dbReference>
<dbReference type="PANTHER" id="PTHR33164">
    <property type="entry name" value="TRANSCRIPTIONAL REGULATOR, MARR FAMILY"/>
    <property type="match status" value="1"/>
</dbReference>
<dbReference type="EMBL" id="MEIA01000475">
    <property type="protein sequence ID" value="OJF10565.1"/>
    <property type="molecule type" value="Genomic_DNA"/>
</dbReference>
<gene>
    <name evidence="2" type="ORF">BG844_31640</name>
</gene>
<dbReference type="InterPro" id="IPR039422">
    <property type="entry name" value="MarR/SlyA-like"/>
</dbReference>
<dbReference type="PANTHER" id="PTHR33164:SF57">
    <property type="entry name" value="MARR-FAMILY TRANSCRIPTIONAL REGULATOR"/>
    <property type="match status" value="1"/>
</dbReference>
<dbReference type="Proteomes" id="UP000182486">
    <property type="component" value="Unassembled WGS sequence"/>
</dbReference>
<dbReference type="InterPro" id="IPR036388">
    <property type="entry name" value="WH-like_DNA-bd_sf"/>
</dbReference>
<dbReference type="AlphaFoldDB" id="A0A1K0FCK6"/>
<reference evidence="2 3" key="1">
    <citation type="submission" date="2016-09" db="EMBL/GenBank/DDBJ databases">
        <title>Couchioplanes caeruleus draft genome sequence.</title>
        <authorList>
            <person name="Sheehan J."/>
            <person name="Caffrey P."/>
        </authorList>
    </citation>
    <scope>NUCLEOTIDE SEQUENCE [LARGE SCALE GENOMIC DNA]</scope>
    <source>
        <strain evidence="2 3">DSM 43634</strain>
    </source>
</reference>
<comment type="caution">
    <text evidence="2">The sequence shown here is derived from an EMBL/GenBank/DDBJ whole genome shotgun (WGS) entry which is preliminary data.</text>
</comment>
<name>A0A1K0FCK6_9ACTN</name>
<protein>
    <recommendedName>
        <fullName evidence="1">HTH marR-type domain-containing protein</fullName>
    </recommendedName>
</protein>
<evidence type="ECO:0000313" key="2">
    <source>
        <dbReference type="EMBL" id="OJF10565.1"/>
    </source>
</evidence>
<proteinExistence type="predicted"/>
<sequence length="151" mass="16126">MADEPDLLEQGLGLLFRLRGVLDPTRAVPGLGASLSEAMALQELHSRGPASQSELGEFLGLEKSTVSRLVDALTVKGWVVKERDPANRRFARVRLTDAGVRTTAGICAAMQARHERILAALTPVERKAVAVGLTALTREMAAELDRAAEAG</sequence>
<evidence type="ECO:0000259" key="1">
    <source>
        <dbReference type="PROSITE" id="PS50995"/>
    </source>
</evidence>
<dbReference type="InterPro" id="IPR036390">
    <property type="entry name" value="WH_DNA-bd_sf"/>
</dbReference>
<dbReference type="SUPFAM" id="SSF46785">
    <property type="entry name" value="Winged helix' DNA-binding domain"/>
    <property type="match status" value="1"/>
</dbReference>
<dbReference type="GO" id="GO:0003700">
    <property type="term" value="F:DNA-binding transcription factor activity"/>
    <property type="evidence" value="ECO:0007669"/>
    <property type="project" value="InterPro"/>
</dbReference>
<dbReference type="SMART" id="SM00347">
    <property type="entry name" value="HTH_MARR"/>
    <property type="match status" value="1"/>
</dbReference>